<dbReference type="GO" id="GO:0006310">
    <property type="term" value="P:DNA recombination"/>
    <property type="evidence" value="ECO:0007669"/>
    <property type="project" value="UniProtKB-KW"/>
</dbReference>
<dbReference type="GO" id="GO:0003677">
    <property type="term" value="F:DNA binding"/>
    <property type="evidence" value="ECO:0007669"/>
    <property type="project" value="InterPro"/>
</dbReference>
<reference evidence="2 3" key="1">
    <citation type="journal article" date="2013" name="Proc. Natl. Acad. Sci. U.S.A.">
        <title>The king cobra genome reveals dynamic gene evolution and adaptation in the snake venom system.</title>
        <authorList>
            <person name="Vonk F.J."/>
            <person name="Casewell N.R."/>
            <person name="Henkel C.V."/>
            <person name="Heimberg A.M."/>
            <person name="Jansen H.J."/>
            <person name="McCleary R.J."/>
            <person name="Kerkkamp H.M."/>
            <person name="Vos R.A."/>
            <person name="Guerreiro I."/>
            <person name="Calvete J.J."/>
            <person name="Wuster W."/>
            <person name="Woods A.E."/>
            <person name="Logan J.M."/>
            <person name="Harrison R.A."/>
            <person name="Castoe T.A."/>
            <person name="de Koning A.P."/>
            <person name="Pollock D.D."/>
            <person name="Yandell M."/>
            <person name="Calderon D."/>
            <person name="Renjifo C."/>
            <person name="Currier R.B."/>
            <person name="Salgado D."/>
            <person name="Pla D."/>
            <person name="Sanz L."/>
            <person name="Hyder A.S."/>
            <person name="Ribeiro J.M."/>
            <person name="Arntzen J.W."/>
            <person name="van den Thillart G.E."/>
            <person name="Boetzer M."/>
            <person name="Pirovano W."/>
            <person name="Dirks R.P."/>
            <person name="Spaink H.P."/>
            <person name="Duboule D."/>
            <person name="McGlinn E."/>
            <person name="Kini R.M."/>
            <person name="Richardson M.K."/>
        </authorList>
    </citation>
    <scope>NUCLEOTIDE SEQUENCE</scope>
    <source>
        <tissue evidence="2">Blood</tissue>
    </source>
</reference>
<sequence length="263" mass="28626">MNPYPTTLQFPSWDLQRALQALTRPPFEPLRSVSLHMLSIEVVFLVAITSARRVSELAALSTTTQTGTQMAHVRCEAGTPNLHQAVFRKIEAMFVSFHLSTLGNKMTSATLGRWIRACIAKAYQTLSVPVPRHITAHSTRSAATSAAWATQASLEEICRVATWISLSPFIRHYCLDSFASAQASCGPSCGHAGFGMSHSWTLVAASYNYLRTPFLSTLQESPAPPCTSGHDGQGRGGWCFYNGRLSLMTSEGDLNPFLDSLAA</sequence>
<dbReference type="InterPro" id="IPR011010">
    <property type="entry name" value="DNA_brk_join_enz"/>
</dbReference>
<dbReference type="InterPro" id="IPR013762">
    <property type="entry name" value="Integrase-like_cat_sf"/>
</dbReference>
<proteinExistence type="predicted"/>
<dbReference type="EMBL" id="AZIM01001391">
    <property type="protein sequence ID" value="ETE67099.1"/>
    <property type="molecule type" value="Genomic_DNA"/>
</dbReference>
<evidence type="ECO:0000313" key="3">
    <source>
        <dbReference type="Proteomes" id="UP000018936"/>
    </source>
</evidence>
<feature type="non-terminal residue" evidence="2">
    <location>
        <position position="1"/>
    </location>
</feature>
<evidence type="ECO:0008006" key="4">
    <source>
        <dbReference type="Google" id="ProtNLM"/>
    </source>
</evidence>
<dbReference type="Gene3D" id="1.10.443.10">
    <property type="entry name" value="Intergrase catalytic core"/>
    <property type="match status" value="1"/>
</dbReference>
<dbReference type="PANTHER" id="PTHR35617">
    <property type="entry name" value="PHAGE_INTEGRASE DOMAIN-CONTAINING PROTEIN"/>
    <property type="match status" value="1"/>
</dbReference>
<evidence type="ECO:0000313" key="2">
    <source>
        <dbReference type="EMBL" id="ETE67099.1"/>
    </source>
</evidence>
<accession>V8NXW2</accession>
<gene>
    <name evidence="2" type="ORF">L345_07119</name>
</gene>
<dbReference type="AlphaFoldDB" id="V8NXW2"/>
<protein>
    <recommendedName>
        <fullName evidence="4">Tyr recombinase domain-containing protein</fullName>
    </recommendedName>
</protein>
<keyword evidence="3" id="KW-1185">Reference proteome</keyword>
<dbReference type="SUPFAM" id="SSF56349">
    <property type="entry name" value="DNA breaking-rejoining enzymes"/>
    <property type="match status" value="1"/>
</dbReference>
<organism evidence="2 3">
    <name type="scientific">Ophiophagus hannah</name>
    <name type="common">King cobra</name>
    <name type="synonym">Naja hannah</name>
    <dbReference type="NCBI Taxonomy" id="8665"/>
    <lineage>
        <taxon>Eukaryota</taxon>
        <taxon>Metazoa</taxon>
        <taxon>Chordata</taxon>
        <taxon>Craniata</taxon>
        <taxon>Vertebrata</taxon>
        <taxon>Euteleostomi</taxon>
        <taxon>Lepidosauria</taxon>
        <taxon>Squamata</taxon>
        <taxon>Bifurcata</taxon>
        <taxon>Unidentata</taxon>
        <taxon>Episquamata</taxon>
        <taxon>Toxicofera</taxon>
        <taxon>Serpentes</taxon>
        <taxon>Colubroidea</taxon>
        <taxon>Elapidae</taxon>
        <taxon>Elapinae</taxon>
        <taxon>Ophiophagus</taxon>
    </lineage>
</organism>
<dbReference type="PANTHER" id="PTHR35617:SF3">
    <property type="entry name" value="CORE-BINDING (CB) DOMAIN-CONTAINING PROTEIN"/>
    <property type="match status" value="1"/>
</dbReference>
<dbReference type="GO" id="GO:0015074">
    <property type="term" value="P:DNA integration"/>
    <property type="evidence" value="ECO:0007669"/>
    <property type="project" value="InterPro"/>
</dbReference>
<dbReference type="OrthoDB" id="9908816at2759"/>
<evidence type="ECO:0000256" key="1">
    <source>
        <dbReference type="ARBA" id="ARBA00023172"/>
    </source>
</evidence>
<name>V8NXW2_OPHHA</name>
<keyword evidence="1" id="KW-0233">DNA recombination</keyword>
<comment type="caution">
    <text evidence="2">The sequence shown here is derived from an EMBL/GenBank/DDBJ whole genome shotgun (WGS) entry which is preliminary data.</text>
</comment>
<dbReference type="Proteomes" id="UP000018936">
    <property type="component" value="Unassembled WGS sequence"/>
</dbReference>